<dbReference type="InterPro" id="IPR011006">
    <property type="entry name" value="CheY-like_superfamily"/>
</dbReference>
<proteinExistence type="predicted"/>
<dbReference type="SUPFAM" id="SSF52172">
    <property type="entry name" value="CheY-like"/>
    <property type="match status" value="1"/>
</dbReference>
<evidence type="ECO:0000256" key="1">
    <source>
        <dbReference type="SAM" id="MobiDB-lite"/>
    </source>
</evidence>
<name>A0A1H4AWB0_9FIRM</name>
<feature type="region of interest" description="Disordered" evidence="1">
    <location>
        <begin position="96"/>
        <end position="116"/>
    </location>
</feature>
<evidence type="ECO:0008006" key="4">
    <source>
        <dbReference type="Google" id="ProtNLM"/>
    </source>
</evidence>
<dbReference type="Gene3D" id="3.40.50.2300">
    <property type="match status" value="1"/>
</dbReference>
<dbReference type="Proteomes" id="UP000199394">
    <property type="component" value="Unassembled WGS sequence"/>
</dbReference>
<reference evidence="2 3" key="1">
    <citation type="submission" date="2016-10" db="EMBL/GenBank/DDBJ databases">
        <authorList>
            <person name="de Groot N.N."/>
        </authorList>
    </citation>
    <scope>NUCLEOTIDE SEQUENCE [LARGE SCALE GENOMIC DNA]</scope>
    <source>
        <strain evidence="2 3">SR12</strain>
    </source>
</reference>
<gene>
    <name evidence="2" type="ORF">SAMN04515656_10968</name>
</gene>
<organism evidence="2 3">
    <name type="scientific">Eubacterium aggregans</name>
    <dbReference type="NCBI Taxonomy" id="81409"/>
    <lineage>
        <taxon>Bacteria</taxon>
        <taxon>Bacillati</taxon>
        <taxon>Bacillota</taxon>
        <taxon>Clostridia</taxon>
        <taxon>Eubacteriales</taxon>
        <taxon>Eubacteriaceae</taxon>
        <taxon>Eubacterium</taxon>
    </lineage>
</organism>
<feature type="region of interest" description="Disordered" evidence="1">
    <location>
        <begin position="129"/>
        <end position="149"/>
    </location>
</feature>
<accession>A0A1H4AWB0</accession>
<evidence type="ECO:0000313" key="3">
    <source>
        <dbReference type="Proteomes" id="UP000199394"/>
    </source>
</evidence>
<feature type="compositionally biased region" description="Basic and acidic residues" evidence="1">
    <location>
        <begin position="130"/>
        <end position="149"/>
    </location>
</feature>
<keyword evidence="3" id="KW-1185">Reference proteome</keyword>
<dbReference type="OrthoDB" id="9820190at2"/>
<sequence length="289" mass="31286">MAGKWRDFFKKHEQIEAPEVLDQIRDVAREALATGEDGDGALRRILDILGTPWSEAPPEEGMELEAPVACELKCQPEPVIQPELDRETEVETAALEETEAKKPTQASQSVDGDALAEALSSGDEPAFILEQEREPEGRVKAEDEPPEEGKAEIAVGEALDMDTASFTGKHLLYGIGPRGEGKDIIALAETWGIQVDEAANGLKAVEIFSASEEGRYDGIVLEKAMFLMDGVTVAKCIRKLKHTGSRSVPIVLSSVTVPLGMDRMENAGIDACIGEGGERELYEALKGVW</sequence>
<dbReference type="AlphaFoldDB" id="A0A1H4AWB0"/>
<dbReference type="RefSeq" id="WP_090306745.1">
    <property type="nucleotide sequence ID" value="NZ_FNRK01000009.1"/>
</dbReference>
<protein>
    <recommendedName>
        <fullName evidence="4">Response regulatory domain-containing protein</fullName>
    </recommendedName>
</protein>
<dbReference type="EMBL" id="FNRK01000009">
    <property type="protein sequence ID" value="SEA40183.1"/>
    <property type="molecule type" value="Genomic_DNA"/>
</dbReference>
<evidence type="ECO:0000313" key="2">
    <source>
        <dbReference type="EMBL" id="SEA40183.1"/>
    </source>
</evidence>
<dbReference type="STRING" id="81409.SAMN04515656_10968"/>